<keyword evidence="4" id="KW-1185">Reference proteome</keyword>
<dbReference type="RefSeq" id="WP_306019863.1">
    <property type="nucleotide sequence ID" value="NZ_CP129013.1"/>
</dbReference>
<proteinExistence type="predicted"/>
<feature type="domain" description="PH" evidence="2">
    <location>
        <begin position="1"/>
        <end position="39"/>
    </location>
</feature>
<evidence type="ECO:0000313" key="3">
    <source>
        <dbReference type="EMBL" id="WLR43045.1"/>
    </source>
</evidence>
<protein>
    <recommendedName>
        <fullName evidence="2">PH domain-containing protein</fullName>
    </recommendedName>
</protein>
<dbReference type="PROSITE" id="PS50003">
    <property type="entry name" value="PH_DOMAIN"/>
    <property type="match status" value="1"/>
</dbReference>
<name>A0ABY9JUI0_9BACI</name>
<feature type="coiled-coil region" evidence="1">
    <location>
        <begin position="1"/>
        <end position="47"/>
    </location>
</feature>
<dbReference type="EMBL" id="CP129013">
    <property type="protein sequence ID" value="WLR43045.1"/>
    <property type="molecule type" value="Genomic_DNA"/>
</dbReference>
<keyword evidence="1" id="KW-0175">Coiled coil</keyword>
<dbReference type="Proteomes" id="UP001197974">
    <property type="component" value="Chromosome"/>
</dbReference>
<evidence type="ECO:0000313" key="4">
    <source>
        <dbReference type="Proteomes" id="UP001197974"/>
    </source>
</evidence>
<reference evidence="3 4" key="1">
    <citation type="submission" date="2023-06" db="EMBL/GenBank/DDBJ databases">
        <title>Five Gram-positive bacteria isolated from mangrove sediments in Shenzhen, Guangdong, China.</title>
        <authorList>
            <person name="Yu S."/>
            <person name="Zheng W."/>
            <person name="Huang Y."/>
        </authorList>
    </citation>
    <scope>NUCLEOTIDE SEQUENCE [LARGE SCALE GENOMIC DNA]</scope>
    <source>
        <strain evidence="3 4">SaN35-3</strain>
    </source>
</reference>
<evidence type="ECO:0000256" key="1">
    <source>
        <dbReference type="SAM" id="Coils"/>
    </source>
</evidence>
<accession>A0ABY9JUI0</accession>
<organism evidence="3 4">
    <name type="scientific">Bacillus carboniphilus</name>
    <dbReference type="NCBI Taxonomy" id="86663"/>
    <lineage>
        <taxon>Bacteria</taxon>
        <taxon>Bacillati</taxon>
        <taxon>Bacillota</taxon>
        <taxon>Bacilli</taxon>
        <taxon>Bacillales</taxon>
        <taxon>Bacillaceae</taxon>
        <taxon>Bacillus</taxon>
    </lineage>
</organism>
<evidence type="ECO:0000259" key="2">
    <source>
        <dbReference type="PROSITE" id="PS50003"/>
    </source>
</evidence>
<dbReference type="InterPro" id="IPR001849">
    <property type="entry name" value="PH_domain"/>
</dbReference>
<sequence>MKMTSEQAKKLNELKQQLMNASTSEEVKNWSQAIQEFIDNIDKHSDEKEVVFHFRNNDFFELKDKMMNATDPEEAAKYEQRIHQFIENLEKRRVSN</sequence>
<gene>
    <name evidence="3" type="ORF">LC087_02165</name>
</gene>